<dbReference type="Proteomes" id="UP000002217">
    <property type="component" value="Chromosome"/>
</dbReference>
<accession>C8W0M0</accession>
<feature type="domain" description="S1 motif" evidence="1">
    <location>
        <begin position="126"/>
        <end position="195"/>
    </location>
</feature>
<dbReference type="InterPro" id="IPR003029">
    <property type="entry name" value="S1_domain"/>
</dbReference>
<dbReference type="OrthoDB" id="9793609at2"/>
<evidence type="ECO:0000313" key="3">
    <source>
        <dbReference type="Proteomes" id="UP000002217"/>
    </source>
</evidence>
<sequence>MAKTLLPMERSVNDAEQHDYWNMIYDARDRNTIITATVIACRRNENLAGATWEIAFNDFLDAENVCGLIPASETGLPDEKMMNFFIGKEINVRIKGIDRKNEIVACTRKELIDESKSRLLRKIEAGIEFDAQVVFVTETWLGIDVGGGLVYGFNPTEARVSRSMRLDELYREGQYIKAKINAVDKANGKIDISLIDPWDNVQYNRGDMVTGTIVRLGVNSMFMEIKPGVVGIASYPIALESELGDKLVCTVKSIEVKEKLLYLTLFDPEVVRGRKKNRENRSYWQQIATSKNIDGERKLALVQPNLEQKTEEI</sequence>
<organism evidence="2 3">
    <name type="scientific">Desulfofarcimen acetoxidans (strain ATCC 49208 / DSM 771 / KCTC 5769 / VKM B-1644 / 5575)</name>
    <name type="common">Desulfotomaculum acetoxidans</name>
    <dbReference type="NCBI Taxonomy" id="485916"/>
    <lineage>
        <taxon>Bacteria</taxon>
        <taxon>Bacillati</taxon>
        <taxon>Bacillota</taxon>
        <taxon>Clostridia</taxon>
        <taxon>Eubacteriales</taxon>
        <taxon>Peptococcaceae</taxon>
        <taxon>Desulfofarcimen</taxon>
    </lineage>
</organism>
<dbReference type="InterPro" id="IPR012340">
    <property type="entry name" value="NA-bd_OB-fold"/>
</dbReference>
<dbReference type="SMART" id="SM00316">
    <property type="entry name" value="S1"/>
    <property type="match status" value="3"/>
</dbReference>
<dbReference type="HOGENOM" id="CLU_1026074_0_0_9"/>
<evidence type="ECO:0000259" key="1">
    <source>
        <dbReference type="PROSITE" id="PS50126"/>
    </source>
</evidence>
<dbReference type="EMBL" id="CP001720">
    <property type="protein sequence ID" value="ACV63275.1"/>
    <property type="molecule type" value="Genomic_DNA"/>
</dbReference>
<dbReference type="STRING" id="485916.Dtox_2466"/>
<name>C8W0M0_DESAS</name>
<dbReference type="RefSeq" id="WP_015757976.1">
    <property type="nucleotide sequence ID" value="NC_013216.1"/>
</dbReference>
<keyword evidence="3" id="KW-1185">Reference proteome</keyword>
<dbReference type="eggNOG" id="COG0539">
    <property type="taxonomic scope" value="Bacteria"/>
</dbReference>
<dbReference type="AlphaFoldDB" id="C8W0M0"/>
<dbReference type="SUPFAM" id="SSF50249">
    <property type="entry name" value="Nucleic acid-binding proteins"/>
    <property type="match status" value="1"/>
</dbReference>
<dbReference type="PROSITE" id="PS50126">
    <property type="entry name" value="S1"/>
    <property type="match status" value="1"/>
</dbReference>
<evidence type="ECO:0000313" key="2">
    <source>
        <dbReference type="EMBL" id="ACV63275.1"/>
    </source>
</evidence>
<dbReference type="Gene3D" id="2.40.50.140">
    <property type="entry name" value="Nucleic acid-binding proteins"/>
    <property type="match status" value="1"/>
</dbReference>
<protein>
    <submittedName>
        <fullName evidence="2">RNA binding S1 domain protein</fullName>
    </submittedName>
</protein>
<reference evidence="2 3" key="1">
    <citation type="journal article" date="2009" name="Stand. Genomic Sci.">
        <title>Complete genome sequence of Desulfotomaculum acetoxidans type strain (5575).</title>
        <authorList>
            <person name="Spring S."/>
            <person name="Lapidus A."/>
            <person name="Schroder M."/>
            <person name="Gleim D."/>
            <person name="Sims D."/>
            <person name="Meincke L."/>
            <person name="Glavina Del Rio T."/>
            <person name="Tice H."/>
            <person name="Copeland A."/>
            <person name="Cheng J.F."/>
            <person name="Lucas S."/>
            <person name="Chen F."/>
            <person name="Nolan M."/>
            <person name="Bruce D."/>
            <person name="Goodwin L."/>
            <person name="Pitluck S."/>
            <person name="Ivanova N."/>
            <person name="Mavromatis K."/>
            <person name="Mikhailova N."/>
            <person name="Pati A."/>
            <person name="Chen A."/>
            <person name="Palaniappan K."/>
            <person name="Land M."/>
            <person name="Hauser L."/>
            <person name="Chang Y.J."/>
            <person name="Jeffries C.D."/>
            <person name="Chain P."/>
            <person name="Saunders E."/>
            <person name="Brettin T."/>
            <person name="Detter J.C."/>
            <person name="Goker M."/>
            <person name="Bristow J."/>
            <person name="Eisen J.A."/>
            <person name="Markowitz V."/>
            <person name="Hugenholtz P."/>
            <person name="Kyrpides N.C."/>
            <person name="Klenk H.P."/>
            <person name="Han C."/>
        </authorList>
    </citation>
    <scope>NUCLEOTIDE SEQUENCE [LARGE SCALE GENOMIC DNA]</scope>
    <source>
        <strain evidence="3">ATCC 49208 / DSM 771 / VKM B-1644</strain>
    </source>
</reference>
<gene>
    <name evidence="2" type="ordered locus">Dtox_2466</name>
</gene>
<dbReference type="GO" id="GO:0003676">
    <property type="term" value="F:nucleic acid binding"/>
    <property type="evidence" value="ECO:0007669"/>
    <property type="project" value="InterPro"/>
</dbReference>
<dbReference type="KEGG" id="dae:Dtox_2466"/>
<proteinExistence type="predicted"/>